<protein>
    <submittedName>
        <fullName evidence="1">Uncharacterized protein</fullName>
    </submittedName>
</protein>
<dbReference type="EMBL" id="DSZZ01000303">
    <property type="protein sequence ID" value="HGU53162.1"/>
    <property type="molecule type" value="Genomic_DNA"/>
</dbReference>
<evidence type="ECO:0000313" key="1">
    <source>
        <dbReference type="EMBL" id="HGU53162.1"/>
    </source>
</evidence>
<reference evidence="1" key="1">
    <citation type="journal article" date="2020" name="mSystems">
        <title>Genome- and Community-Level Interaction Insights into Carbon Utilization and Element Cycling Functions of Hydrothermarchaeota in Hydrothermal Sediment.</title>
        <authorList>
            <person name="Zhou Z."/>
            <person name="Liu Y."/>
            <person name="Xu W."/>
            <person name="Pan J."/>
            <person name="Luo Z.H."/>
            <person name="Li M."/>
        </authorList>
    </citation>
    <scope>NUCLEOTIDE SEQUENCE [LARGE SCALE GENOMIC DNA]</scope>
    <source>
        <strain evidence="1">SpSt-61</strain>
    </source>
</reference>
<proteinExistence type="predicted"/>
<sequence length="223" mass="25909">MEQYVWLSESERPKHDRRDSPFGYAVLDVDTSLIEFRQYNPSKKIVEVSVETTNLSLGEVIKRFKFVLEEIEKRDDKESLIILPEIHGEASFITSFVNDALKDYTDLNIEELRINTETKILTVSGKVITPPLLTPEQVYEDVEKELSDISKKLAAELQIEVVADTLKRIFRKIRDGELIEKMPPRTTTRLESLLEVVIEELTDVDKPKMFEENLKNLIKRVKE</sequence>
<name>A0A7V4NGY1_FERPE</name>
<dbReference type="AlphaFoldDB" id="A0A7V4NGY1"/>
<accession>A0A7V4NGY1</accession>
<comment type="caution">
    <text evidence="1">The sequence shown here is derived from an EMBL/GenBank/DDBJ whole genome shotgun (WGS) entry which is preliminary data.</text>
</comment>
<organism evidence="1">
    <name type="scientific">Fervidobacterium pennivorans</name>
    <dbReference type="NCBI Taxonomy" id="93466"/>
    <lineage>
        <taxon>Bacteria</taxon>
        <taxon>Thermotogati</taxon>
        <taxon>Thermotogota</taxon>
        <taxon>Thermotogae</taxon>
        <taxon>Thermotogales</taxon>
        <taxon>Fervidobacteriaceae</taxon>
        <taxon>Fervidobacterium</taxon>
    </lineage>
</organism>
<gene>
    <name evidence="1" type="ORF">ENT78_06555</name>
</gene>